<sequence length="122" mass="13498">MSERGLTDTLLRLLGPAGLVRLAEQYGGTRLYVPATAERGKLAEELGIELTEKLSRRFGRDYLSVPLVRDLRARHYRAAGSSNADIARKLGLSESAVNRLFQRMDDVPVKGSGDPRQLKLFG</sequence>
<comment type="caution">
    <text evidence="1">The sequence shown here is derived from an EMBL/GenBank/DDBJ whole genome shotgun (WGS) entry which is preliminary data.</text>
</comment>
<dbReference type="EMBL" id="RQXT01000025">
    <property type="protein sequence ID" value="RRH98063.1"/>
    <property type="molecule type" value="Genomic_DNA"/>
</dbReference>
<dbReference type="Proteomes" id="UP000273786">
    <property type="component" value="Unassembled WGS sequence"/>
</dbReference>
<evidence type="ECO:0000313" key="2">
    <source>
        <dbReference type="Proteomes" id="UP000273786"/>
    </source>
</evidence>
<dbReference type="RefSeq" id="WP_125001679.1">
    <property type="nucleotide sequence ID" value="NZ_RQXT01000025.1"/>
</dbReference>
<accession>A0A3P3FHG4</accession>
<dbReference type="Pfam" id="PF13412">
    <property type="entry name" value="HTH_24"/>
    <property type="match status" value="1"/>
</dbReference>
<dbReference type="AlphaFoldDB" id="A0A3P3FHG4"/>
<dbReference type="OrthoDB" id="7596672at2"/>
<name>A0A3P3FHG4_9HYPH</name>
<protein>
    <submittedName>
        <fullName evidence="1">Winged helix-turn-helix transcriptional regulator</fullName>
    </submittedName>
</protein>
<gene>
    <name evidence="1" type="ORF">EH240_19905</name>
</gene>
<reference evidence="1 2" key="1">
    <citation type="submission" date="2018-11" db="EMBL/GenBank/DDBJ databases">
        <title>the genome of Mesorhizobium tamadayense DSM 28320.</title>
        <authorList>
            <person name="Gao J."/>
        </authorList>
    </citation>
    <scope>NUCLEOTIDE SEQUENCE [LARGE SCALE GENOMIC DNA]</scope>
    <source>
        <strain evidence="1 2">DSM 28320</strain>
    </source>
</reference>
<proteinExistence type="predicted"/>
<organism evidence="1 2">
    <name type="scientific">Mesorhizobium tamadayense</name>
    <dbReference type="NCBI Taxonomy" id="425306"/>
    <lineage>
        <taxon>Bacteria</taxon>
        <taxon>Pseudomonadati</taxon>
        <taxon>Pseudomonadota</taxon>
        <taxon>Alphaproteobacteria</taxon>
        <taxon>Hyphomicrobiales</taxon>
        <taxon>Phyllobacteriaceae</taxon>
        <taxon>Mesorhizobium</taxon>
    </lineage>
</organism>
<evidence type="ECO:0000313" key="1">
    <source>
        <dbReference type="EMBL" id="RRH98063.1"/>
    </source>
</evidence>
<keyword evidence="2" id="KW-1185">Reference proteome</keyword>